<organism evidence="1 2">
    <name type="scientific">Quercus suber</name>
    <name type="common">Cork oak</name>
    <dbReference type="NCBI Taxonomy" id="58331"/>
    <lineage>
        <taxon>Eukaryota</taxon>
        <taxon>Viridiplantae</taxon>
        <taxon>Streptophyta</taxon>
        <taxon>Embryophyta</taxon>
        <taxon>Tracheophyta</taxon>
        <taxon>Spermatophyta</taxon>
        <taxon>Magnoliopsida</taxon>
        <taxon>eudicotyledons</taxon>
        <taxon>Gunneridae</taxon>
        <taxon>Pentapetalae</taxon>
        <taxon>rosids</taxon>
        <taxon>fabids</taxon>
        <taxon>Fagales</taxon>
        <taxon>Fagaceae</taxon>
        <taxon>Quercus</taxon>
    </lineage>
</organism>
<name>A0AAW0KIM1_QUESU</name>
<dbReference type="EMBL" id="PKMF04000320">
    <property type="protein sequence ID" value="KAK7837816.1"/>
    <property type="molecule type" value="Genomic_DNA"/>
</dbReference>
<sequence length="76" mass="8568">MQPEQQPPTTTMTQDYSVKALFPILDTKRGNSSSQLAEVLPYNRSSLSPLRLLGDIICNEKKIVYSMKEKYATSKS</sequence>
<evidence type="ECO:0000313" key="2">
    <source>
        <dbReference type="Proteomes" id="UP000237347"/>
    </source>
</evidence>
<gene>
    <name evidence="1" type="ORF">CFP56_020667</name>
</gene>
<keyword evidence="2" id="KW-1185">Reference proteome</keyword>
<comment type="caution">
    <text evidence="1">The sequence shown here is derived from an EMBL/GenBank/DDBJ whole genome shotgun (WGS) entry which is preliminary data.</text>
</comment>
<protein>
    <submittedName>
        <fullName evidence="1">Uncharacterized protein</fullName>
    </submittedName>
</protein>
<dbReference type="Proteomes" id="UP000237347">
    <property type="component" value="Unassembled WGS sequence"/>
</dbReference>
<accession>A0AAW0KIM1</accession>
<reference evidence="1 2" key="1">
    <citation type="journal article" date="2018" name="Sci. Data">
        <title>The draft genome sequence of cork oak.</title>
        <authorList>
            <person name="Ramos A.M."/>
            <person name="Usie A."/>
            <person name="Barbosa P."/>
            <person name="Barros P.M."/>
            <person name="Capote T."/>
            <person name="Chaves I."/>
            <person name="Simoes F."/>
            <person name="Abreu I."/>
            <person name="Carrasquinho I."/>
            <person name="Faro C."/>
            <person name="Guimaraes J.B."/>
            <person name="Mendonca D."/>
            <person name="Nobrega F."/>
            <person name="Rodrigues L."/>
            <person name="Saibo N.J.M."/>
            <person name="Varela M.C."/>
            <person name="Egas C."/>
            <person name="Matos J."/>
            <person name="Miguel C.M."/>
            <person name="Oliveira M.M."/>
            <person name="Ricardo C.P."/>
            <person name="Goncalves S."/>
        </authorList>
    </citation>
    <scope>NUCLEOTIDE SEQUENCE [LARGE SCALE GENOMIC DNA]</scope>
    <source>
        <strain evidence="2">cv. HL8</strain>
    </source>
</reference>
<proteinExistence type="predicted"/>
<evidence type="ECO:0000313" key="1">
    <source>
        <dbReference type="EMBL" id="KAK7837816.1"/>
    </source>
</evidence>
<dbReference type="AlphaFoldDB" id="A0AAW0KIM1"/>